<protein>
    <recommendedName>
        <fullName evidence="4">Transmembrane protein</fullName>
    </recommendedName>
</protein>
<comment type="caution">
    <text evidence="2">The sequence shown here is derived from an EMBL/GenBank/DDBJ whole genome shotgun (WGS) entry which is preliminary data.</text>
</comment>
<keyword evidence="3" id="KW-1185">Reference proteome</keyword>
<feature type="transmembrane region" description="Helical" evidence="1">
    <location>
        <begin position="87"/>
        <end position="108"/>
    </location>
</feature>
<organism evidence="2 3">
    <name type="scientific">Phytophthora megakarya</name>
    <dbReference type="NCBI Taxonomy" id="4795"/>
    <lineage>
        <taxon>Eukaryota</taxon>
        <taxon>Sar</taxon>
        <taxon>Stramenopiles</taxon>
        <taxon>Oomycota</taxon>
        <taxon>Peronosporomycetes</taxon>
        <taxon>Peronosporales</taxon>
        <taxon>Peronosporaceae</taxon>
        <taxon>Phytophthora</taxon>
    </lineage>
</organism>
<accession>A0A225W479</accession>
<dbReference type="OrthoDB" id="124611at2759"/>
<dbReference type="AlphaFoldDB" id="A0A225W479"/>
<gene>
    <name evidence="2" type="ORF">PHMEG_00014261</name>
</gene>
<name>A0A225W479_9STRA</name>
<reference evidence="3" key="1">
    <citation type="submission" date="2017-03" db="EMBL/GenBank/DDBJ databases">
        <title>Phytopthora megakarya and P. palmivora, two closely related causual agents of cacao black pod achieved similar genome size and gene model numbers by different mechanisms.</title>
        <authorList>
            <person name="Ali S."/>
            <person name="Shao J."/>
            <person name="Larry D.J."/>
            <person name="Kronmiller B."/>
            <person name="Shen D."/>
            <person name="Strem M.D."/>
            <person name="Melnick R.L."/>
            <person name="Guiltinan M.J."/>
            <person name="Tyler B.M."/>
            <person name="Meinhardt L.W."/>
            <person name="Bailey B.A."/>
        </authorList>
    </citation>
    <scope>NUCLEOTIDE SEQUENCE [LARGE SCALE GENOMIC DNA]</scope>
    <source>
        <strain evidence="3">zdho120</strain>
    </source>
</reference>
<feature type="transmembrane region" description="Helical" evidence="1">
    <location>
        <begin position="664"/>
        <end position="684"/>
    </location>
</feature>
<dbReference type="EMBL" id="NBNE01001811">
    <property type="protein sequence ID" value="OWZ12553.1"/>
    <property type="molecule type" value="Genomic_DNA"/>
</dbReference>
<proteinExistence type="predicted"/>
<evidence type="ECO:0000313" key="3">
    <source>
        <dbReference type="Proteomes" id="UP000198211"/>
    </source>
</evidence>
<keyword evidence="1" id="KW-1133">Transmembrane helix</keyword>
<feature type="transmembrane region" description="Helical" evidence="1">
    <location>
        <begin position="61"/>
        <end position="80"/>
    </location>
</feature>
<keyword evidence="1" id="KW-0472">Membrane</keyword>
<evidence type="ECO:0000256" key="1">
    <source>
        <dbReference type="SAM" id="Phobius"/>
    </source>
</evidence>
<evidence type="ECO:0000313" key="2">
    <source>
        <dbReference type="EMBL" id="OWZ12553.1"/>
    </source>
</evidence>
<sequence>MVSTALAVVFIGGILQFSGDGIQVDSFRSIDLDATEQKQLLDRYNSITAGLTALLMKPLDVFLSMVVAVVFLCLATKWSIHQENQRGYAMMIVIGVVGYMMNTGFSALNVQVIQGEIQPRITPSDLAVENFVDTSQPLDDSGFFATLSNTSYRENSRNNSVLNTILRNNFVLTDPPTVCGESQDYDVPYKEIVAYYGFPSRSWQKHALSKALEPTAKMTIPMNATASELPSDENLPMNISIATNLGVYALVTSNSFLGWWKHEDEAWGAGSQCTRVDRSKPLELATCFNLTTRSTADASFVSDFHDVIVNYFRKAENASVTNELANIQLSHINISDTVVFDALTIEVPTQYIGEQENNSFVSKLAPDKCNQGACFAMNVEEYKAEGAKTTVYPRVQALAICLNEAGGEDLVADWNRNRSSDVLQSCKQRSNTSMIIVSVGKRIEGDSFEDVSDDNVSPGQIVNARMVYSLTVGRLAWTVENLADVYRATCAKDEGCDGIRFPLERMKNSSTNDILLVSDNSIPIDSLSPINLNVNMFPVGSSQWKILVSTLEETRGGNLESMSATDPIVLPRNFKTINSSLATHMLNSKSCDRMIDKHLGNIEINHLYIEHSVQPAYTAGLYFIFQNAVVLQQLPSNATAKPSLAFTGNIQNMLVQASIPKSSMLLAVVGCIIMVLGGVTISLFGKRGGRALHQHSTAVTTAEAIANQDKFPPFILQMQLRDTNTGKVVDVSLDSLRVVNVVLVNEANEAQQFIVGGECVEAVPHTTATRISDDVV</sequence>
<dbReference type="Proteomes" id="UP000198211">
    <property type="component" value="Unassembled WGS sequence"/>
</dbReference>
<keyword evidence="1" id="KW-0812">Transmembrane</keyword>
<evidence type="ECO:0008006" key="4">
    <source>
        <dbReference type="Google" id="ProtNLM"/>
    </source>
</evidence>